<evidence type="ECO:0000313" key="4">
    <source>
        <dbReference type="Proteomes" id="UP000734218"/>
    </source>
</evidence>
<evidence type="ECO:0008006" key="5">
    <source>
        <dbReference type="Google" id="ProtNLM"/>
    </source>
</evidence>
<feature type="transmembrane region" description="Helical" evidence="2">
    <location>
        <begin position="53"/>
        <end position="74"/>
    </location>
</feature>
<keyword evidence="2" id="KW-1133">Transmembrane helix</keyword>
<keyword evidence="2" id="KW-0472">Membrane</keyword>
<evidence type="ECO:0000313" key="3">
    <source>
        <dbReference type="EMBL" id="NJC32953.1"/>
    </source>
</evidence>
<feature type="region of interest" description="Disordered" evidence="1">
    <location>
        <begin position="28"/>
        <end position="47"/>
    </location>
</feature>
<keyword evidence="2" id="KW-0812">Transmembrane</keyword>
<evidence type="ECO:0000256" key="1">
    <source>
        <dbReference type="SAM" id="MobiDB-lite"/>
    </source>
</evidence>
<accession>A0ABX0XHZ4</accession>
<protein>
    <recommendedName>
        <fullName evidence="5">Lysozyme inhibitor LprI N-terminal domain-containing protein</fullName>
    </recommendedName>
</protein>
<organism evidence="3 4">
    <name type="scientific">Sphingomonas jejuensis</name>
    <dbReference type="NCBI Taxonomy" id="904715"/>
    <lineage>
        <taxon>Bacteria</taxon>
        <taxon>Pseudomonadati</taxon>
        <taxon>Pseudomonadota</taxon>
        <taxon>Alphaproteobacteria</taxon>
        <taxon>Sphingomonadales</taxon>
        <taxon>Sphingomonadaceae</taxon>
        <taxon>Sphingomonas</taxon>
    </lineage>
</organism>
<reference evidence="3 4" key="1">
    <citation type="submission" date="2020-03" db="EMBL/GenBank/DDBJ databases">
        <title>Genomic Encyclopedia of Type Strains, Phase IV (KMG-IV): sequencing the most valuable type-strain genomes for metagenomic binning, comparative biology and taxonomic classification.</title>
        <authorList>
            <person name="Goeker M."/>
        </authorList>
    </citation>
    <scope>NUCLEOTIDE SEQUENCE [LARGE SCALE GENOMIC DNA]</scope>
    <source>
        <strain evidence="3 4">DSM 27651</strain>
    </source>
</reference>
<dbReference type="EMBL" id="JAATJE010000001">
    <property type="protein sequence ID" value="NJC32953.1"/>
    <property type="molecule type" value="Genomic_DNA"/>
</dbReference>
<sequence length="247" mass="25721">MTDRDGRMDAVRGDMDALLGRSALCRAPLPGEDLPDPRPAAPAAARGGRGRGVGLGVLLLLGVGTGIAMGGWPAQPVVADGVRQSVGGKAPAPSRAPTVAAAQPVEVPTLDLAAIEAARAPDPEVADPVEQQVAVRAEPVAPAPARTRAAPRREVAARRDDCGRYEGADAAACLYDRLLDADGRLAAAYERAVDAGVPVADLRMLRREWSRARRYAEDDPIGVAEAFDAIAADLRAASRAYSRRAVL</sequence>
<proteinExistence type="predicted"/>
<keyword evidence="4" id="KW-1185">Reference proteome</keyword>
<gene>
    <name evidence="3" type="ORF">GGR88_000427</name>
</gene>
<dbReference type="Proteomes" id="UP000734218">
    <property type="component" value="Unassembled WGS sequence"/>
</dbReference>
<name>A0ABX0XHZ4_9SPHN</name>
<evidence type="ECO:0000256" key="2">
    <source>
        <dbReference type="SAM" id="Phobius"/>
    </source>
</evidence>
<comment type="caution">
    <text evidence="3">The sequence shown here is derived from an EMBL/GenBank/DDBJ whole genome shotgun (WGS) entry which is preliminary data.</text>
</comment>
<dbReference type="RefSeq" id="WP_167952520.1">
    <property type="nucleotide sequence ID" value="NZ_JAATJE010000001.1"/>
</dbReference>